<dbReference type="AlphaFoldDB" id="A0A4C1WIZ3"/>
<keyword evidence="1" id="KW-0863">Zinc-finger</keyword>
<feature type="binding site" evidence="1">
    <location>
        <position position="71"/>
    </location>
    <ligand>
        <name>Zn(2+)</name>
        <dbReference type="ChEBI" id="CHEBI:29105"/>
    </ligand>
</feature>
<dbReference type="GO" id="GO:0005634">
    <property type="term" value="C:nucleus"/>
    <property type="evidence" value="ECO:0007669"/>
    <property type="project" value="InterPro"/>
</dbReference>
<feature type="compositionally biased region" description="Basic and acidic residues" evidence="2">
    <location>
        <begin position="147"/>
        <end position="157"/>
    </location>
</feature>
<dbReference type="EMBL" id="BGZK01000557">
    <property type="protein sequence ID" value="GBP50075.1"/>
    <property type="molecule type" value="Genomic_DNA"/>
</dbReference>
<feature type="binding site" evidence="1">
    <location>
        <position position="21"/>
    </location>
    <ligand>
        <name>Zn(2+)</name>
        <dbReference type="ChEBI" id="CHEBI:29105"/>
    </ligand>
</feature>
<feature type="binding site" evidence="1">
    <location>
        <position position="74"/>
    </location>
    <ligand>
        <name>Zn(2+)</name>
        <dbReference type="ChEBI" id="CHEBI:29105"/>
    </ligand>
</feature>
<dbReference type="STRING" id="151549.A0A4C1WIZ3"/>
<dbReference type="PROSITE" id="PS51915">
    <property type="entry name" value="ZAD"/>
    <property type="match status" value="1"/>
</dbReference>
<evidence type="ECO:0000256" key="1">
    <source>
        <dbReference type="PROSITE-ProRule" id="PRU01263"/>
    </source>
</evidence>
<organism evidence="4 5">
    <name type="scientific">Eumeta variegata</name>
    <name type="common">Bagworm moth</name>
    <name type="synonym">Eumeta japonica</name>
    <dbReference type="NCBI Taxonomy" id="151549"/>
    <lineage>
        <taxon>Eukaryota</taxon>
        <taxon>Metazoa</taxon>
        <taxon>Ecdysozoa</taxon>
        <taxon>Arthropoda</taxon>
        <taxon>Hexapoda</taxon>
        <taxon>Insecta</taxon>
        <taxon>Pterygota</taxon>
        <taxon>Neoptera</taxon>
        <taxon>Endopterygota</taxon>
        <taxon>Lepidoptera</taxon>
        <taxon>Glossata</taxon>
        <taxon>Ditrysia</taxon>
        <taxon>Tineoidea</taxon>
        <taxon>Psychidae</taxon>
        <taxon>Oiketicinae</taxon>
        <taxon>Eumeta</taxon>
    </lineage>
</organism>
<keyword evidence="1" id="KW-0862">Zinc</keyword>
<dbReference type="SMART" id="SM00868">
    <property type="entry name" value="zf-AD"/>
    <property type="match status" value="1"/>
</dbReference>
<comment type="caution">
    <text evidence="4">The sequence shown here is derived from an EMBL/GenBank/DDBJ whole genome shotgun (WGS) entry which is preliminary data.</text>
</comment>
<sequence length="209" mass="23821">MDRLLNTKSEKQSIYEIFRACRLCGAGGGYKMPIIQSIPLDIEEDVELRQKIRECVQIEVHQNDKMPPLICELCVDKINDFYEFLEMCRQTNKKTRLRLGLPPQTLPHGASDAGDCILGVTEPVYLNEDSNDMPLSKQKVKIKIEKTEKSKKGEVGPRLKRKVSPPPEEPKGILTRRSVKVAAFALATHYTLPPPLDKLFPPEQRTTHW</sequence>
<dbReference type="Pfam" id="PF07776">
    <property type="entry name" value="zf-AD"/>
    <property type="match status" value="1"/>
</dbReference>
<reference evidence="4 5" key="1">
    <citation type="journal article" date="2019" name="Commun. Biol.">
        <title>The bagworm genome reveals a unique fibroin gene that provides high tensile strength.</title>
        <authorList>
            <person name="Kono N."/>
            <person name="Nakamura H."/>
            <person name="Ohtoshi R."/>
            <person name="Tomita M."/>
            <person name="Numata K."/>
            <person name="Arakawa K."/>
        </authorList>
    </citation>
    <scope>NUCLEOTIDE SEQUENCE [LARGE SCALE GENOMIC DNA]</scope>
</reference>
<feature type="region of interest" description="Disordered" evidence="2">
    <location>
        <begin position="147"/>
        <end position="174"/>
    </location>
</feature>
<accession>A0A4C1WIZ3</accession>
<dbReference type="SUPFAM" id="SSF57716">
    <property type="entry name" value="Glucocorticoid receptor-like (DNA-binding domain)"/>
    <property type="match status" value="1"/>
</dbReference>
<gene>
    <name evidence="4" type="ORF">EVAR_39654_1</name>
</gene>
<evidence type="ECO:0000313" key="5">
    <source>
        <dbReference type="Proteomes" id="UP000299102"/>
    </source>
</evidence>
<protein>
    <recommendedName>
        <fullName evidence="3">ZAD domain-containing protein</fullName>
    </recommendedName>
</protein>
<proteinExistence type="predicted"/>
<evidence type="ECO:0000259" key="3">
    <source>
        <dbReference type="PROSITE" id="PS51915"/>
    </source>
</evidence>
<keyword evidence="1" id="KW-0479">Metal-binding</keyword>
<dbReference type="Proteomes" id="UP000299102">
    <property type="component" value="Unassembled WGS sequence"/>
</dbReference>
<feature type="domain" description="ZAD" evidence="3">
    <location>
        <begin position="19"/>
        <end position="98"/>
    </location>
</feature>
<name>A0A4C1WIZ3_EUMVA</name>
<dbReference type="InterPro" id="IPR012934">
    <property type="entry name" value="Znf_AD"/>
</dbReference>
<dbReference type="GO" id="GO:0008270">
    <property type="term" value="F:zinc ion binding"/>
    <property type="evidence" value="ECO:0007669"/>
    <property type="project" value="UniProtKB-UniRule"/>
</dbReference>
<feature type="binding site" evidence="1">
    <location>
        <position position="24"/>
    </location>
    <ligand>
        <name>Zn(2+)</name>
        <dbReference type="ChEBI" id="CHEBI:29105"/>
    </ligand>
</feature>
<keyword evidence="5" id="KW-1185">Reference proteome</keyword>
<evidence type="ECO:0000256" key="2">
    <source>
        <dbReference type="SAM" id="MobiDB-lite"/>
    </source>
</evidence>
<evidence type="ECO:0000313" key="4">
    <source>
        <dbReference type="EMBL" id="GBP50075.1"/>
    </source>
</evidence>
<dbReference type="OrthoDB" id="7765040at2759"/>
<dbReference type="Gene3D" id="3.40.1800.20">
    <property type="match status" value="1"/>
</dbReference>